<dbReference type="SUPFAM" id="SSF54495">
    <property type="entry name" value="UBC-like"/>
    <property type="match status" value="1"/>
</dbReference>
<evidence type="ECO:0000256" key="10">
    <source>
        <dbReference type="ARBA" id="ARBA00023242"/>
    </source>
</evidence>
<keyword evidence="19" id="KW-1185">Reference proteome</keyword>
<protein>
    <recommendedName>
        <fullName evidence="11">Ubiquitin-conjugating enzyme E2 Z</fullName>
        <ecNumber evidence="3">2.3.2.23</ecNumber>
    </recommendedName>
    <alternativeName>
        <fullName evidence="12">E2 ubiquitin-conjugating enzyme Z</fullName>
    </alternativeName>
    <alternativeName>
        <fullName evidence="14">Ubiquitin carrier protein Z</fullName>
    </alternativeName>
    <alternativeName>
        <fullName evidence="13">Ubiquitin-protein ligase Z</fullName>
    </alternativeName>
</protein>
<dbReference type="InterPro" id="IPR000608">
    <property type="entry name" value="UBC"/>
</dbReference>
<evidence type="ECO:0000256" key="1">
    <source>
        <dbReference type="ARBA" id="ARBA00004123"/>
    </source>
</evidence>
<evidence type="ECO:0000313" key="18">
    <source>
        <dbReference type="EMBL" id="KAH8028115.1"/>
    </source>
</evidence>
<feature type="active site" description="Glycyl thioester intermediate" evidence="15">
    <location>
        <position position="250"/>
    </location>
</feature>
<dbReference type="VEuPathDB" id="VectorBase:LOC119168522"/>
<evidence type="ECO:0000256" key="7">
    <source>
        <dbReference type="ARBA" id="ARBA00022741"/>
    </source>
</evidence>
<dbReference type="GO" id="GO:0004869">
    <property type="term" value="F:cysteine-type endopeptidase inhibitor activity"/>
    <property type="evidence" value="ECO:0007669"/>
    <property type="project" value="TreeGrafter"/>
</dbReference>
<dbReference type="PROSITE" id="PS50127">
    <property type="entry name" value="UBC_2"/>
    <property type="match status" value="1"/>
</dbReference>
<keyword evidence="9" id="KW-0067">ATP-binding</keyword>
<evidence type="ECO:0000259" key="17">
    <source>
        <dbReference type="PROSITE" id="PS50127"/>
    </source>
</evidence>
<keyword evidence="8" id="KW-0833">Ubl conjugation pathway</keyword>
<evidence type="ECO:0000256" key="6">
    <source>
        <dbReference type="ARBA" id="ARBA00022703"/>
    </source>
</evidence>
<dbReference type="PROSITE" id="PS00183">
    <property type="entry name" value="UBC_1"/>
    <property type="match status" value="1"/>
</dbReference>
<evidence type="ECO:0000256" key="16">
    <source>
        <dbReference type="SAM" id="MobiDB-lite"/>
    </source>
</evidence>
<dbReference type="PANTHER" id="PTHR46116">
    <property type="entry name" value="(E3-INDEPENDENT) E2 UBIQUITIN-CONJUGATING ENZYME"/>
    <property type="match status" value="1"/>
</dbReference>
<organism evidence="18 19">
    <name type="scientific">Rhipicephalus microplus</name>
    <name type="common">Cattle tick</name>
    <name type="synonym">Boophilus microplus</name>
    <dbReference type="NCBI Taxonomy" id="6941"/>
    <lineage>
        <taxon>Eukaryota</taxon>
        <taxon>Metazoa</taxon>
        <taxon>Ecdysozoa</taxon>
        <taxon>Arthropoda</taxon>
        <taxon>Chelicerata</taxon>
        <taxon>Arachnida</taxon>
        <taxon>Acari</taxon>
        <taxon>Parasitiformes</taxon>
        <taxon>Ixodida</taxon>
        <taxon>Ixodoidea</taxon>
        <taxon>Ixodidae</taxon>
        <taxon>Rhipicephalinae</taxon>
        <taxon>Rhipicephalus</taxon>
        <taxon>Boophilus</taxon>
    </lineage>
</organism>
<sequence>MTIWDEPTSWRGIIMAQHFENRLTVADVEMKLPPEPLDVPNADSLNDEAEYSLAAEFESDTTWGSSSIDEASTDTASELSDDDPGASLFLDTSYDSDEMDCENSVSSVESLDGAVEDPLVPECPLPSGAPSCSGENVDNRFVLPPEEWNPFNFEHEVTSHQCLVRCRHDVMNLITDPPPGVYIAPQENDITRIHALVMGPMNTPYEGGFFHFFIQCPPDFPIKPPRVRLLNTDGGRLNFHPNLYESGQVCLNILGTSDWSGVPVEWCPAMTLASVLVSIQSLMSEKPSWSVEEDDSERSCLLVQHETIRVAVCDAIEACINGTSFLPSCLREIALLIFLDNIDKYLAVMGSNLSLTGRAMWYPSGYPARTRALYQYGALVTRLWRLETEVQDLLKARDTVQQ</sequence>
<dbReference type="GO" id="GO:0061631">
    <property type="term" value="F:ubiquitin conjugating enzyme activity"/>
    <property type="evidence" value="ECO:0007669"/>
    <property type="project" value="UniProtKB-EC"/>
</dbReference>
<name>A0A9J6E0U7_RHIMP</name>
<evidence type="ECO:0000256" key="9">
    <source>
        <dbReference type="ARBA" id="ARBA00022840"/>
    </source>
</evidence>
<keyword evidence="6" id="KW-0053">Apoptosis</keyword>
<keyword evidence="7" id="KW-0547">Nucleotide-binding</keyword>
<evidence type="ECO:0000256" key="15">
    <source>
        <dbReference type="PROSITE-ProRule" id="PRU10133"/>
    </source>
</evidence>
<dbReference type="SMART" id="SM00212">
    <property type="entry name" value="UBCc"/>
    <property type="match status" value="1"/>
</dbReference>
<dbReference type="CDD" id="cd23809">
    <property type="entry name" value="UBCc_UBE2Z"/>
    <property type="match status" value="1"/>
</dbReference>
<comment type="subcellular location">
    <subcellularLocation>
        <location evidence="2">Cytoplasm</location>
    </subcellularLocation>
    <subcellularLocation>
        <location evidence="1">Nucleus</location>
    </subcellularLocation>
</comment>
<gene>
    <name evidence="18" type="ORF">HPB51_013162</name>
</gene>
<feature type="region of interest" description="Disordered" evidence="16">
    <location>
        <begin position="58"/>
        <end position="86"/>
    </location>
</feature>
<dbReference type="GO" id="GO:0043066">
    <property type="term" value="P:negative regulation of apoptotic process"/>
    <property type="evidence" value="ECO:0007669"/>
    <property type="project" value="TreeGrafter"/>
</dbReference>
<evidence type="ECO:0000256" key="3">
    <source>
        <dbReference type="ARBA" id="ARBA00012486"/>
    </source>
</evidence>
<dbReference type="EMBL" id="JABSTU010000006">
    <property type="protein sequence ID" value="KAH8028115.1"/>
    <property type="molecule type" value="Genomic_DNA"/>
</dbReference>
<evidence type="ECO:0000313" key="19">
    <source>
        <dbReference type="Proteomes" id="UP000821866"/>
    </source>
</evidence>
<dbReference type="EC" id="2.3.2.23" evidence="3"/>
<dbReference type="AlphaFoldDB" id="A0A9J6E0U7"/>
<dbReference type="Gene3D" id="3.10.110.10">
    <property type="entry name" value="Ubiquitin Conjugating Enzyme"/>
    <property type="match status" value="1"/>
</dbReference>
<evidence type="ECO:0000256" key="8">
    <source>
        <dbReference type="ARBA" id="ARBA00022786"/>
    </source>
</evidence>
<keyword evidence="5" id="KW-0808">Transferase</keyword>
<comment type="caution">
    <text evidence="18">The sequence shown here is derived from an EMBL/GenBank/DDBJ whole genome shotgun (WGS) entry which is preliminary data.</text>
</comment>
<keyword evidence="4" id="KW-0963">Cytoplasm</keyword>
<accession>A0A9J6E0U7</accession>
<keyword evidence="10" id="KW-0539">Nucleus</keyword>
<dbReference type="InterPro" id="IPR016135">
    <property type="entry name" value="UBQ-conjugating_enzyme/RWD"/>
</dbReference>
<feature type="compositionally biased region" description="Polar residues" evidence="16">
    <location>
        <begin position="60"/>
        <end position="78"/>
    </location>
</feature>
<evidence type="ECO:0000256" key="5">
    <source>
        <dbReference type="ARBA" id="ARBA00022679"/>
    </source>
</evidence>
<evidence type="ECO:0000256" key="2">
    <source>
        <dbReference type="ARBA" id="ARBA00004496"/>
    </source>
</evidence>
<evidence type="ECO:0000256" key="12">
    <source>
        <dbReference type="ARBA" id="ARBA00041798"/>
    </source>
</evidence>
<evidence type="ECO:0000256" key="11">
    <source>
        <dbReference type="ARBA" id="ARBA00039894"/>
    </source>
</evidence>
<dbReference type="GO" id="GO:0005634">
    <property type="term" value="C:nucleus"/>
    <property type="evidence" value="ECO:0007669"/>
    <property type="project" value="UniProtKB-SubCell"/>
</dbReference>
<reference evidence="18" key="2">
    <citation type="submission" date="2021-09" db="EMBL/GenBank/DDBJ databases">
        <authorList>
            <person name="Jia N."/>
            <person name="Wang J."/>
            <person name="Shi W."/>
            <person name="Du L."/>
            <person name="Sun Y."/>
            <person name="Zhan W."/>
            <person name="Jiang J."/>
            <person name="Wang Q."/>
            <person name="Zhang B."/>
            <person name="Ji P."/>
            <person name="Sakyi L.B."/>
            <person name="Cui X."/>
            <person name="Yuan T."/>
            <person name="Jiang B."/>
            <person name="Yang W."/>
            <person name="Lam T.T.-Y."/>
            <person name="Chang Q."/>
            <person name="Ding S."/>
            <person name="Wang X."/>
            <person name="Zhu J."/>
            <person name="Ruan X."/>
            <person name="Zhao L."/>
            <person name="Wei J."/>
            <person name="Que T."/>
            <person name="Du C."/>
            <person name="Cheng J."/>
            <person name="Dai P."/>
            <person name="Han X."/>
            <person name="Huang E."/>
            <person name="Gao Y."/>
            <person name="Liu J."/>
            <person name="Shao H."/>
            <person name="Ye R."/>
            <person name="Li L."/>
            <person name="Wei W."/>
            <person name="Wang X."/>
            <person name="Wang C."/>
            <person name="Huo Q."/>
            <person name="Li W."/>
            <person name="Guo W."/>
            <person name="Chen H."/>
            <person name="Chen S."/>
            <person name="Zhou L."/>
            <person name="Zhou L."/>
            <person name="Ni X."/>
            <person name="Tian J."/>
            <person name="Zhou Y."/>
            <person name="Sheng Y."/>
            <person name="Liu T."/>
            <person name="Pan Y."/>
            <person name="Xia L."/>
            <person name="Li J."/>
            <person name="Zhao F."/>
            <person name="Cao W."/>
        </authorList>
    </citation>
    <scope>NUCLEOTIDE SEQUENCE</scope>
    <source>
        <strain evidence="18">Rmic-2018</strain>
        <tissue evidence="18">Larvae</tissue>
    </source>
</reference>
<evidence type="ECO:0000256" key="13">
    <source>
        <dbReference type="ARBA" id="ARBA00042316"/>
    </source>
</evidence>
<dbReference type="InterPro" id="IPR023313">
    <property type="entry name" value="UBQ-conjugating_AS"/>
</dbReference>
<evidence type="ECO:0000256" key="14">
    <source>
        <dbReference type="ARBA" id="ARBA00042401"/>
    </source>
</evidence>
<dbReference type="GO" id="GO:0005524">
    <property type="term" value="F:ATP binding"/>
    <property type="evidence" value="ECO:0007669"/>
    <property type="project" value="UniProtKB-KW"/>
</dbReference>
<dbReference type="GO" id="GO:0005737">
    <property type="term" value="C:cytoplasm"/>
    <property type="evidence" value="ECO:0007669"/>
    <property type="project" value="UniProtKB-SubCell"/>
</dbReference>
<proteinExistence type="predicted"/>
<dbReference type="Pfam" id="PF00179">
    <property type="entry name" value="UQ_con"/>
    <property type="match status" value="1"/>
</dbReference>
<dbReference type="Proteomes" id="UP000821866">
    <property type="component" value="Chromosome 4"/>
</dbReference>
<dbReference type="PANTHER" id="PTHR46116:SF26">
    <property type="entry name" value="UBIQUITIN-CONJUGATING ENZYME E2 Z"/>
    <property type="match status" value="1"/>
</dbReference>
<feature type="domain" description="UBC core" evidence="17">
    <location>
        <begin position="161"/>
        <end position="324"/>
    </location>
</feature>
<dbReference type="GO" id="GO:0006915">
    <property type="term" value="P:apoptotic process"/>
    <property type="evidence" value="ECO:0007669"/>
    <property type="project" value="UniProtKB-KW"/>
</dbReference>
<reference evidence="18" key="1">
    <citation type="journal article" date="2020" name="Cell">
        <title>Large-Scale Comparative Analyses of Tick Genomes Elucidate Their Genetic Diversity and Vector Capacities.</title>
        <authorList>
            <consortium name="Tick Genome and Microbiome Consortium (TIGMIC)"/>
            <person name="Jia N."/>
            <person name="Wang J."/>
            <person name="Shi W."/>
            <person name="Du L."/>
            <person name="Sun Y."/>
            <person name="Zhan W."/>
            <person name="Jiang J.F."/>
            <person name="Wang Q."/>
            <person name="Zhang B."/>
            <person name="Ji P."/>
            <person name="Bell-Sakyi L."/>
            <person name="Cui X.M."/>
            <person name="Yuan T.T."/>
            <person name="Jiang B.G."/>
            <person name="Yang W.F."/>
            <person name="Lam T.T."/>
            <person name="Chang Q.C."/>
            <person name="Ding S.J."/>
            <person name="Wang X.J."/>
            <person name="Zhu J.G."/>
            <person name="Ruan X.D."/>
            <person name="Zhao L."/>
            <person name="Wei J.T."/>
            <person name="Ye R.Z."/>
            <person name="Que T.C."/>
            <person name="Du C.H."/>
            <person name="Zhou Y.H."/>
            <person name="Cheng J.X."/>
            <person name="Dai P.F."/>
            <person name="Guo W.B."/>
            <person name="Han X.H."/>
            <person name="Huang E.J."/>
            <person name="Li L.F."/>
            <person name="Wei W."/>
            <person name="Gao Y.C."/>
            <person name="Liu J.Z."/>
            <person name="Shao H.Z."/>
            <person name="Wang X."/>
            <person name="Wang C.C."/>
            <person name="Yang T.C."/>
            <person name="Huo Q.B."/>
            <person name="Li W."/>
            <person name="Chen H.Y."/>
            <person name="Chen S.E."/>
            <person name="Zhou L.G."/>
            <person name="Ni X.B."/>
            <person name="Tian J.H."/>
            <person name="Sheng Y."/>
            <person name="Liu T."/>
            <person name="Pan Y.S."/>
            <person name="Xia L.Y."/>
            <person name="Li J."/>
            <person name="Zhao F."/>
            <person name="Cao W.C."/>
        </authorList>
    </citation>
    <scope>NUCLEOTIDE SEQUENCE</scope>
    <source>
        <strain evidence="18">Rmic-2018</strain>
    </source>
</reference>
<evidence type="ECO:0000256" key="4">
    <source>
        <dbReference type="ARBA" id="ARBA00022490"/>
    </source>
</evidence>